<proteinExistence type="predicted"/>
<dbReference type="Proteomes" id="UP000620124">
    <property type="component" value="Unassembled WGS sequence"/>
</dbReference>
<gene>
    <name evidence="2" type="ORF">MVEN_00829800</name>
</gene>
<comment type="caution">
    <text evidence="2">The sequence shown here is derived from an EMBL/GenBank/DDBJ whole genome shotgun (WGS) entry which is preliminary data.</text>
</comment>
<evidence type="ECO:0000256" key="1">
    <source>
        <dbReference type="SAM" id="MobiDB-lite"/>
    </source>
</evidence>
<organism evidence="2 3">
    <name type="scientific">Mycena venus</name>
    <dbReference type="NCBI Taxonomy" id="2733690"/>
    <lineage>
        <taxon>Eukaryota</taxon>
        <taxon>Fungi</taxon>
        <taxon>Dikarya</taxon>
        <taxon>Basidiomycota</taxon>
        <taxon>Agaricomycotina</taxon>
        <taxon>Agaricomycetes</taxon>
        <taxon>Agaricomycetidae</taxon>
        <taxon>Agaricales</taxon>
        <taxon>Marasmiineae</taxon>
        <taxon>Mycenaceae</taxon>
        <taxon>Mycena</taxon>
    </lineage>
</organism>
<protein>
    <submittedName>
        <fullName evidence="2">BTB domain-containing protein</fullName>
    </submittedName>
</protein>
<keyword evidence="3" id="KW-1185">Reference proteome</keyword>
<feature type="region of interest" description="Disordered" evidence="1">
    <location>
        <begin position="1"/>
        <end position="77"/>
    </location>
</feature>
<dbReference type="OrthoDB" id="2746456at2759"/>
<reference evidence="2" key="1">
    <citation type="submission" date="2020-05" db="EMBL/GenBank/DDBJ databases">
        <title>Mycena genomes resolve the evolution of fungal bioluminescence.</title>
        <authorList>
            <person name="Tsai I.J."/>
        </authorList>
    </citation>
    <scope>NUCLEOTIDE SEQUENCE</scope>
    <source>
        <strain evidence="2">CCC161011</strain>
    </source>
</reference>
<evidence type="ECO:0000313" key="2">
    <source>
        <dbReference type="EMBL" id="KAF7357837.1"/>
    </source>
</evidence>
<dbReference type="EMBL" id="JACAZI010000006">
    <property type="protein sequence ID" value="KAF7357837.1"/>
    <property type="molecule type" value="Genomic_DNA"/>
</dbReference>
<name>A0A8H7D3A4_9AGAR</name>
<evidence type="ECO:0000313" key="3">
    <source>
        <dbReference type="Proteomes" id="UP000620124"/>
    </source>
</evidence>
<feature type="compositionally biased region" description="Basic and acidic residues" evidence="1">
    <location>
        <begin position="1"/>
        <end position="10"/>
    </location>
</feature>
<accession>A0A8H7D3A4</accession>
<sequence length="403" mass="45853">MNGLERKSPSDDELDLIAKVPSESDRRSGKRKHRVLRDDSESEEPVPPPRNKPLSKRSKTGAEPESQVGDLLSFPRNPLILTGGKSDRSTTSAGFQRHESFWFFDGSLFIQLGGVRFKLHRSRLNGTSIFLQKVFGIRDGFYEKTSLNISLKSGDSANVSVKVEEVDGFDLYILDGVGVNLEDFVVLMNLMENSFEYCDSDVSVFMLASAIRAATTLQCPTIRSWAIITIERIWNLHTFLEPLPNPSEVLNLARTHGMHETVITRALYELLRAENFDAEVLKLRLPTRRERLDSAKEQLYYEWISIAADPQPSTVRCPFGQRCTSHSPSEVQKTHMDLVHMSSLLERHLSDPIGGLEYLISLEDRWSAAGYCPRCVHLRTRLWADKKDEIIKEMKESNNWLLN</sequence>
<dbReference type="AlphaFoldDB" id="A0A8H7D3A4"/>